<accession>A0AA49JDE3</accession>
<reference evidence="7" key="2">
    <citation type="journal article" date="2024" name="Antonie Van Leeuwenhoek">
        <title>Roseihalotalea indica gen. nov., sp. nov., a halophilic Bacteroidetes from mesopelagic Southwest Indian Ocean with higher carbohydrate metabolic potential.</title>
        <authorList>
            <person name="Chen B."/>
            <person name="Zhang M."/>
            <person name="Lin D."/>
            <person name="Ye J."/>
            <person name="Tang K."/>
        </authorList>
    </citation>
    <scope>NUCLEOTIDE SEQUENCE</scope>
    <source>
        <strain evidence="7">TK19036</strain>
    </source>
</reference>
<dbReference type="PROSITE" id="PS51007">
    <property type="entry name" value="CYTC"/>
    <property type="match status" value="1"/>
</dbReference>
<dbReference type="AlphaFoldDB" id="A0AA49JDE3"/>
<dbReference type="Pfam" id="PF07635">
    <property type="entry name" value="PSCyt1"/>
    <property type="match status" value="1"/>
</dbReference>
<organism evidence="7">
    <name type="scientific">Roseihalotalea indica</name>
    <dbReference type="NCBI Taxonomy" id="2867963"/>
    <lineage>
        <taxon>Bacteria</taxon>
        <taxon>Pseudomonadati</taxon>
        <taxon>Bacteroidota</taxon>
        <taxon>Cytophagia</taxon>
        <taxon>Cytophagales</taxon>
        <taxon>Catalimonadaceae</taxon>
        <taxon>Roseihalotalea</taxon>
    </lineage>
</organism>
<dbReference type="GO" id="GO:0020037">
    <property type="term" value="F:heme binding"/>
    <property type="evidence" value="ECO:0007669"/>
    <property type="project" value="InterPro"/>
</dbReference>
<sequence>MEGNSFAWISEFLGRLHPLMVHFPVGLLVVGLFLEVLTLNGKKPGLREGIQWVVYLGAASAVISAILGFILYQVDDYQGSLVDNHLKLGIATAVLGVLTAWQLRKIQQNGYQNLVYYRSSLFLTVLVLTVAGHLGANLTHGEDFLSSTFPWNNDGYDGGNANELLTEFAVVSEEDKLTDNQLDRLNLEVRAIFAHNCYQCHSELKQKGELVLETEDGVMKGGESGKIFVKGDAKNSEIIRRLKLPRDHEEAMPGKGKALSKDQIELISLWIDHGAHWADESLKVFPEAQLALSKPKLPEGTDEQAHPVDRLMTAYFDEQGVTVPDVVDDRTFIRRAYLDITGLLPEPADVEAFKNNTASDKREQLIKDLLNDDENYTQHWLSFWNDLLRNDYSGTGFITGGRKQITGWLYQSLLDNKPYNQMVKELTNPTEESEGFIKGIEWRGVVNASQRTEMQAAQNISQSLLGVNLKCASCHNSFVSNLTLKQAYGFANIFSDSTLEIYRCDKPTGKMSEVSFLYPELGVVDSGSIEAKLKMLSEVMVKPENGRLYRTITNRVWDRLMGRGIVEPLDEMDNTPWNSELLDWLAADFIEHDYDLKHLLERIMTSRTYQMPSVNYDKIADLKAEDYVFTGPARRRLSAEQFADAISQVITPVYYSLAYDPKPSSLDASWIWAREIEVERDILPKPGKRYFRYQFNIPTTKKVKTADALITADHSFKLYVNEELAAEGKDWRKVDQLRLNDFLHVGANVLAVEGENEGSVPNPAGLLFSLRLTYEDGTQDYVSSDGNWKATKTKPEGAWTSLEYDEIAWEPVKNFNNNFPGRLITFDFDRDNTQNFARASLVELDPFLKALGRPTRENVTTSRDDQATLLQALELTNGKFFNNVMQEGAETWLAEYDQDREAMVTNLYKKSFGRTPTDEEQKLIADALGSKPDVDQVQDLLWATVLLPEFQFIY</sequence>
<dbReference type="Pfam" id="PF07583">
    <property type="entry name" value="PSCyt2"/>
    <property type="match status" value="1"/>
</dbReference>
<feature type="transmembrane region" description="Helical" evidence="5">
    <location>
        <begin position="86"/>
        <end position="103"/>
    </location>
</feature>
<dbReference type="InterPro" id="IPR036909">
    <property type="entry name" value="Cyt_c-like_dom_sf"/>
</dbReference>
<evidence type="ECO:0000256" key="1">
    <source>
        <dbReference type="ARBA" id="ARBA00022617"/>
    </source>
</evidence>
<keyword evidence="3 4" id="KW-0408">Iron</keyword>
<feature type="transmembrane region" description="Helical" evidence="5">
    <location>
        <begin position="52"/>
        <end position="74"/>
    </location>
</feature>
<evidence type="ECO:0000256" key="2">
    <source>
        <dbReference type="ARBA" id="ARBA00022723"/>
    </source>
</evidence>
<feature type="domain" description="Cytochrome c" evidence="6">
    <location>
        <begin position="184"/>
        <end position="275"/>
    </location>
</feature>
<dbReference type="Pfam" id="PF07587">
    <property type="entry name" value="PSD1"/>
    <property type="match status" value="2"/>
</dbReference>
<dbReference type="GO" id="GO:0046872">
    <property type="term" value="F:metal ion binding"/>
    <property type="evidence" value="ECO:0007669"/>
    <property type="project" value="UniProtKB-KW"/>
</dbReference>
<name>A0AA49JDE3_9BACT</name>
<feature type="transmembrane region" description="Helical" evidence="5">
    <location>
        <begin position="20"/>
        <end position="40"/>
    </location>
</feature>
<dbReference type="PANTHER" id="PTHR35889">
    <property type="entry name" value="CYCLOINULO-OLIGOSACCHARIDE FRUCTANOTRANSFERASE-RELATED"/>
    <property type="match status" value="1"/>
</dbReference>
<evidence type="ECO:0000256" key="3">
    <source>
        <dbReference type="ARBA" id="ARBA00023004"/>
    </source>
</evidence>
<feature type="transmembrane region" description="Helical" evidence="5">
    <location>
        <begin position="115"/>
        <end position="136"/>
    </location>
</feature>
<protein>
    <submittedName>
        <fullName evidence="7">DUF1553 domain-containing protein</fullName>
    </submittedName>
</protein>
<proteinExistence type="predicted"/>
<evidence type="ECO:0000256" key="5">
    <source>
        <dbReference type="SAM" id="Phobius"/>
    </source>
</evidence>
<keyword evidence="5" id="KW-1133">Transmembrane helix</keyword>
<dbReference type="GO" id="GO:0009055">
    <property type="term" value="F:electron transfer activity"/>
    <property type="evidence" value="ECO:0007669"/>
    <property type="project" value="InterPro"/>
</dbReference>
<keyword evidence="2 4" id="KW-0479">Metal-binding</keyword>
<dbReference type="PANTHER" id="PTHR35889:SF3">
    <property type="entry name" value="F-BOX DOMAIN-CONTAINING PROTEIN"/>
    <property type="match status" value="1"/>
</dbReference>
<dbReference type="EMBL" id="CP120682">
    <property type="protein sequence ID" value="WKN35786.1"/>
    <property type="molecule type" value="Genomic_DNA"/>
</dbReference>
<keyword evidence="5" id="KW-0812">Transmembrane</keyword>
<dbReference type="Gene3D" id="2.60.120.260">
    <property type="entry name" value="Galactose-binding domain-like"/>
    <property type="match status" value="1"/>
</dbReference>
<evidence type="ECO:0000259" key="6">
    <source>
        <dbReference type="PROSITE" id="PS51007"/>
    </source>
</evidence>
<keyword evidence="1 4" id="KW-0349">Heme</keyword>
<gene>
    <name evidence="7" type="ORF">K4G66_25800</name>
</gene>
<evidence type="ECO:0000313" key="7">
    <source>
        <dbReference type="EMBL" id="WKN35786.1"/>
    </source>
</evidence>
<evidence type="ECO:0000256" key="4">
    <source>
        <dbReference type="PROSITE-ProRule" id="PRU00433"/>
    </source>
</evidence>
<dbReference type="InterPro" id="IPR011444">
    <property type="entry name" value="DUF1549"/>
</dbReference>
<dbReference type="InterPro" id="IPR009056">
    <property type="entry name" value="Cyt_c-like_dom"/>
</dbReference>
<dbReference type="InterPro" id="IPR022655">
    <property type="entry name" value="DUF1553"/>
</dbReference>
<dbReference type="InterPro" id="IPR011429">
    <property type="entry name" value="Cyt_c_Planctomycete-type"/>
</dbReference>
<reference evidence="7" key="1">
    <citation type="journal article" date="2023" name="Comput. Struct. Biotechnol. J.">
        <title>Discovery of a novel marine Bacteroidetes with a rich repertoire of carbohydrate-active enzymes.</title>
        <authorList>
            <person name="Chen B."/>
            <person name="Liu G."/>
            <person name="Chen Q."/>
            <person name="Wang H."/>
            <person name="Liu L."/>
            <person name="Tang K."/>
        </authorList>
    </citation>
    <scope>NUCLEOTIDE SEQUENCE</scope>
    <source>
        <strain evidence="7">TK19036</strain>
    </source>
</reference>
<keyword evidence="5" id="KW-0472">Membrane</keyword>
<dbReference type="InterPro" id="IPR019251">
    <property type="entry name" value="DUF2231_TM"/>
</dbReference>
<dbReference type="Pfam" id="PF09990">
    <property type="entry name" value="DUF2231"/>
    <property type="match status" value="1"/>
</dbReference>
<dbReference type="SUPFAM" id="SSF46626">
    <property type="entry name" value="Cytochrome c"/>
    <property type="match status" value="1"/>
</dbReference>